<dbReference type="AlphaFoldDB" id="A0ABD3HJM2"/>
<evidence type="ECO:0000313" key="3">
    <source>
        <dbReference type="Proteomes" id="UP001633002"/>
    </source>
</evidence>
<organism evidence="2 3">
    <name type="scientific">Riccia sorocarpa</name>
    <dbReference type="NCBI Taxonomy" id="122646"/>
    <lineage>
        <taxon>Eukaryota</taxon>
        <taxon>Viridiplantae</taxon>
        <taxon>Streptophyta</taxon>
        <taxon>Embryophyta</taxon>
        <taxon>Marchantiophyta</taxon>
        <taxon>Marchantiopsida</taxon>
        <taxon>Marchantiidae</taxon>
        <taxon>Marchantiales</taxon>
        <taxon>Ricciaceae</taxon>
        <taxon>Riccia</taxon>
    </lineage>
</organism>
<dbReference type="Proteomes" id="UP001633002">
    <property type="component" value="Unassembled WGS sequence"/>
</dbReference>
<feature type="compositionally biased region" description="Basic and acidic residues" evidence="1">
    <location>
        <begin position="372"/>
        <end position="387"/>
    </location>
</feature>
<feature type="region of interest" description="Disordered" evidence="1">
    <location>
        <begin position="358"/>
        <end position="387"/>
    </location>
</feature>
<name>A0ABD3HJM2_9MARC</name>
<accession>A0ABD3HJM2</accession>
<gene>
    <name evidence="2" type="ORF">R1sor_004438</name>
</gene>
<protein>
    <submittedName>
        <fullName evidence="2">Uncharacterized protein</fullName>
    </submittedName>
</protein>
<proteinExistence type="predicted"/>
<reference evidence="2 3" key="1">
    <citation type="submission" date="2024-09" db="EMBL/GenBank/DDBJ databases">
        <title>Chromosome-scale assembly of Riccia sorocarpa.</title>
        <authorList>
            <person name="Paukszto L."/>
        </authorList>
    </citation>
    <scope>NUCLEOTIDE SEQUENCE [LARGE SCALE GENOMIC DNA]</scope>
    <source>
        <strain evidence="2">LP-2024</strain>
        <tissue evidence="2">Aerial parts of the thallus</tissue>
    </source>
</reference>
<comment type="caution">
    <text evidence="2">The sequence shown here is derived from an EMBL/GenBank/DDBJ whole genome shotgun (WGS) entry which is preliminary data.</text>
</comment>
<feature type="compositionally biased region" description="Low complexity" evidence="1">
    <location>
        <begin position="301"/>
        <end position="314"/>
    </location>
</feature>
<feature type="region of interest" description="Disordered" evidence="1">
    <location>
        <begin position="301"/>
        <end position="330"/>
    </location>
</feature>
<keyword evidence="3" id="KW-1185">Reference proteome</keyword>
<dbReference type="EMBL" id="JBJQOH010000003">
    <property type="protein sequence ID" value="KAL3690787.1"/>
    <property type="molecule type" value="Genomic_DNA"/>
</dbReference>
<evidence type="ECO:0000313" key="2">
    <source>
        <dbReference type="EMBL" id="KAL3690787.1"/>
    </source>
</evidence>
<evidence type="ECO:0000256" key="1">
    <source>
        <dbReference type="SAM" id="MobiDB-lite"/>
    </source>
</evidence>
<sequence>MSVFGKGGCRPWVRKGTDCGMLKLPDRLSLLIDFSERLKPGDVEIRRCPGMSILGKGGRRPWVRKGLDCGMLNLVVRLSLLFDYRSPRHPVIPALSRHPGAGGREREQRETEGKLTAVYFGAEMDPSRARPREARVASALTHSMPQGTPGPTGVDPKDEELPVGFGELPADAMMTSRNVHLVVSNAQLFSQFPDWIDTSKRDRVSVTSMAKKGRIRLMADCRSDRMKAAMPAAFAQYYKKDFDDKGLPSAGTKQPFDKAFCKLLYTQQHLLRNVDFSRPDKRHNKHPRGETQCSVLVHEGSSAAAADEADNSPAQISSRKVARDPPAGDHVQLSEQLAAAVREIQQLKTQLQAVGEGAAQRASVESSGPEMEELRRELQSARDRAEESRWMPKCLGASFRRRKRSESWTYGI</sequence>